<name>A0A2B7X3Z7_9EURO</name>
<dbReference type="STRING" id="2060905.A0A2B7X3Z7"/>
<feature type="compositionally biased region" description="Low complexity" evidence="1">
    <location>
        <begin position="219"/>
        <end position="232"/>
    </location>
</feature>
<feature type="region of interest" description="Disordered" evidence="1">
    <location>
        <begin position="331"/>
        <end position="439"/>
    </location>
</feature>
<evidence type="ECO:0000313" key="2">
    <source>
        <dbReference type="EMBL" id="PGH03398.1"/>
    </source>
</evidence>
<comment type="caution">
    <text evidence="2">The sequence shown here is derived from an EMBL/GenBank/DDBJ whole genome shotgun (WGS) entry which is preliminary data.</text>
</comment>
<feature type="compositionally biased region" description="Low complexity" evidence="1">
    <location>
        <begin position="391"/>
        <end position="403"/>
    </location>
</feature>
<feature type="compositionally biased region" description="Polar residues" evidence="1">
    <location>
        <begin position="331"/>
        <end position="344"/>
    </location>
</feature>
<sequence length="480" mass="52512">MTNMDISTVVTSILAAFGNGRDLFNRIQQKKDLKRTGTDKSKRNLRTHGSRKKKRRNTNDAAVPVRNEDIDDLRIQVSLEKGPAEIQKEYDRSVQRLGERFKKGDELAHGSLAHTLLILNAGLMKLIASCLSSDGQGYNCAGTVDRRSLLSLSDSAAADAITALDELRQRLISASTTAPKSAMLPAGQRGGQRTRSLSRQRSKTESKKNGKAEDKRRPQSATRRPTATTTQAKKNITGSSPKPPSNMASSNQAFRGMWIRSRKGSSISLATTAVTSQHPAQQAPKKLPNMMKQCDMEHNQGHPAFAHLQQYGRSPHNEGDFQFNRRDHLGQQQPSSIRTTVLNNDNRRPAAAAPYIPRVLRKDMPPLSPLVPLSQNLQPPRGRTGAGGGPAVASSTSVSSSSTKLGEVPHRGRFAHSTPLNAPPTSSQAQNPRPTGPVVEVGYQRPRVAFHAGLEYWRRLAAEANEREHVNARRGVGARK</sequence>
<evidence type="ECO:0000313" key="3">
    <source>
        <dbReference type="Proteomes" id="UP000224080"/>
    </source>
</evidence>
<feature type="compositionally biased region" description="Basic and acidic residues" evidence="1">
    <location>
        <begin position="202"/>
        <end position="217"/>
    </location>
</feature>
<evidence type="ECO:0000256" key="1">
    <source>
        <dbReference type="SAM" id="MobiDB-lite"/>
    </source>
</evidence>
<feature type="region of interest" description="Disordered" evidence="1">
    <location>
        <begin position="32"/>
        <end position="61"/>
    </location>
</feature>
<dbReference type="EMBL" id="PDNC01000049">
    <property type="protein sequence ID" value="PGH03398.1"/>
    <property type="molecule type" value="Genomic_DNA"/>
</dbReference>
<feature type="compositionally biased region" description="Polar residues" evidence="1">
    <location>
        <begin position="418"/>
        <end position="433"/>
    </location>
</feature>
<proteinExistence type="predicted"/>
<gene>
    <name evidence="2" type="ORF">GX51_04129</name>
</gene>
<reference evidence="2 3" key="1">
    <citation type="submission" date="2017-10" db="EMBL/GenBank/DDBJ databases">
        <title>Comparative genomics in systemic dimorphic fungi from Ajellomycetaceae.</title>
        <authorList>
            <person name="Munoz J.F."/>
            <person name="Mcewen J.G."/>
            <person name="Clay O.K."/>
            <person name="Cuomo C.A."/>
        </authorList>
    </citation>
    <scope>NUCLEOTIDE SEQUENCE [LARGE SCALE GENOMIC DNA]</scope>
    <source>
        <strain evidence="2 3">UAMH130</strain>
    </source>
</reference>
<dbReference type="AlphaFoldDB" id="A0A2B7X3Z7"/>
<protein>
    <submittedName>
        <fullName evidence="2">Uncharacterized protein</fullName>
    </submittedName>
</protein>
<dbReference type="PANTHER" id="PTHR42354:SF1">
    <property type="entry name" value="C2H2-TYPE DOMAIN-CONTAINING PROTEIN"/>
    <property type="match status" value="1"/>
</dbReference>
<feature type="region of interest" description="Disordered" evidence="1">
    <location>
        <begin position="176"/>
        <end position="250"/>
    </location>
</feature>
<feature type="compositionally biased region" description="Basic residues" evidence="1">
    <location>
        <begin position="43"/>
        <end position="56"/>
    </location>
</feature>
<organism evidence="2 3">
    <name type="scientific">Blastomyces parvus</name>
    <dbReference type="NCBI Taxonomy" id="2060905"/>
    <lineage>
        <taxon>Eukaryota</taxon>
        <taxon>Fungi</taxon>
        <taxon>Dikarya</taxon>
        <taxon>Ascomycota</taxon>
        <taxon>Pezizomycotina</taxon>
        <taxon>Eurotiomycetes</taxon>
        <taxon>Eurotiomycetidae</taxon>
        <taxon>Onygenales</taxon>
        <taxon>Ajellomycetaceae</taxon>
        <taxon>Blastomyces</taxon>
    </lineage>
</organism>
<feature type="compositionally biased region" description="Polar residues" evidence="1">
    <location>
        <begin position="233"/>
        <end position="250"/>
    </location>
</feature>
<feature type="compositionally biased region" description="Basic and acidic residues" evidence="1">
    <location>
        <begin position="32"/>
        <end position="42"/>
    </location>
</feature>
<dbReference type="OrthoDB" id="5226911at2759"/>
<keyword evidence="3" id="KW-1185">Reference proteome</keyword>
<dbReference type="Proteomes" id="UP000224080">
    <property type="component" value="Unassembled WGS sequence"/>
</dbReference>
<dbReference type="PANTHER" id="PTHR42354">
    <property type="entry name" value="C2H2-TYPE DOMAIN-CONTAINING PROTEIN"/>
    <property type="match status" value="1"/>
</dbReference>
<accession>A0A2B7X3Z7</accession>